<evidence type="ECO:0000256" key="4">
    <source>
        <dbReference type="ARBA" id="ARBA00022692"/>
    </source>
</evidence>
<keyword evidence="2 7" id="KW-0813">Transport</keyword>
<evidence type="ECO:0000256" key="3">
    <source>
        <dbReference type="ARBA" id="ARBA00022475"/>
    </source>
</evidence>
<feature type="transmembrane region" description="Helical" evidence="7">
    <location>
        <begin position="12"/>
        <end position="30"/>
    </location>
</feature>
<keyword evidence="5 7" id="KW-1133">Transmembrane helix</keyword>
<dbReference type="PANTHER" id="PTHR43163">
    <property type="entry name" value="DIPEPTIDE TRANSPORT SYSTEM PERMEASE PROTEIN DPPB-RELATED"/>
    <property type="match status" value="1"/>
</dbReference>
<organism evidence="9 10">
    <name type="scientific">Pilimelia columellifera subsp. columellifera</name>
    <dbReference type="NCBI Taxonomy" id="706583"/>
    <lineage>
        <taxon>Bacteria</taxon>
        <taxon>Bacillati</taxon>
        <taxon>Actinomycetota</taxon>
        <taxon>Actinomycetes</taxon>
        <taxon>Micromonosporales</taxon>
        <taxon>Micromonosporaceae</taxon>
        <taxon>Pilimelia</taxon>
    </lineage>
</organism>
<dbReference type="Proteomes" id="UP001499978">
    <property type="component" value="Unassembled WGS sequence"/>
</dbReference>
<dbReference type="PROSITE" id="PS50928">
    <property type="entry name" value="ABC_TM1"/>
    <property type="match status" value="1"/>
</dbReference>
<evidence type="ECO:0000313" key="9">
    <source>
        <dbReference type="EMBL" id="GAA2530074.1"/>
    </source>
</evidence>
<keyword evidence="10" id="KW-1185">Reference proteome</keyword>
<evidence type="ECO:0000256" key="2">
    <source>
        <dbReference type="ARBA" id="ARBA00022448"/>
    </source>
</evidence>
<gene>
    <name evidence="9" type="primary">nikB</name>
    <name evidence="9" type="ORF">GCM10010201_31810</name>
</gene>
<evidence type="ECO:0000256" key="5">
    <source>
        <dbReference type="ARBA" id="ARBA00022989"/>
    </source>
</evidence>
<name>A0ABP6B3E9_9ACTN</name>
<dbReference type="EMBL" id="BAAARY010000019">
    <property type="protein sequence ID" value="GAA2530074.1"/>
    <property type="molecule type" value="Genomic_DNA"/>
</dbReference>
<dbReference type="Pfam" id="PF00528">
    <property type="entry name" value="BPD_transp_1"/>
    <property type="match status" value="1"/>
</dbReference>
<dbReference type="InterPro" id="IPR035906">
    <property type="entry name" value="MetI-like_sf"/>
</dbReference>
<dbReference type="InterPro" id="IPR000515">
    <property type="entry name" value="MetI-like"/>
</dbReference>
<keyword evidence="6 7" id="KW-0472">Membrane</keyword>
<dbReference type="RefSeq" id="WP_344173877.1">
    <property type="nucleotide sequence ID" value="NZ_BAAARY010000019.1"/>
</dbReference>
<feature type="transmembrane region" description="Helical" evidence="7">
    <location>
        <begin position="281"/>
        <end position="303"/>
    </location>
</feature>
<feature type="transmembrane region" description="Helical" evidence="7">
    <location>
        <begin position="105"/>
        <end position="126"/>
    </location>
</feature>
<keyword evidence="3" id="KW-1003">Cell membrane</keyword>
<feature type="domain" description="ABC transmembrane type-1" evidence="8">
    <location>
        <begin position="99"/>
        <end position="300"/>
    </location>
</feature>
<feature type="transmembrane region" description="Helical" evidence="7">
    <location>
        <begin position="231"/>
        <end position="253"/>
    </location>
</feature>
<dbReference type="PANTHER" id="PTHR43163:SF6">
    <property type="entry name" value="DIPEPTIDE TRANSPORT SYSTEM PERMEASE PROTEIN DPPB-RELATED"/>
    <property type="match status" value="1"/>
</dbReference>
<evidence type="ECO:0000256" key="7">
    <source>
        <dbReference type="RuleBase" id="RU363032"/>
    </source>
</evidence>
<keyword evidence="4 7" id="KW-0812">Transmembrane</keyword>
<sequence>MIIVIARRVGQAVATLAVGSVLVWSLLALAPGDPARRVLATNNVTSPTAAQVTAKRVELGLSGQPVARYGRWLAGAARGDLGTSWVTGRPVRHELGSRLPATLRLTAAAVALALGVALLLGCVAASAPGRWPDLAIRLAALPALVLPSFVVGLVLLQVVVLRLAQFRVISDGSWSTVFLPALTLALATAATWSRILRAGLLQARGAPHVEVARARGAGRARLLLVHDLPNALVPFLTVVGAGVAALLGGAPIVETVFTWPGVGRFAVQGITSRDLPVVQGYALLGITAYVAVSLVVDLIAMAVDPRTAPASTRRVRLSRSGR</sequence>
<feature type="transmembrane region" description="Helical" evidence="7">
    <location>
        <begin position="172"/>
        <end position="192"/>
    </location>
</feature>
<evidence type="ECO:0000313" key="10">
    <source>
        <dbReference type="Proteomes" id="UP001499978"/>
    </source>
</evidence>
<reference evidence="10" key="1">
    <citation type="journal article" date="2019" name="Int. J. Syst. Evol. Microbiol.">
        <title>The Global Catalogue of Microorganisms (GCM) 10K type strain sequencing project: providing services to taxonomists for standard genome sequencing and annotation.</title>
        <authorList>
            <consortium name="The Broad Institute Genomics Platform"/>
            <consortium name="The Broad Institute Genome Sequencing Center for Infectious Disease"/>
            <person name="Wu L."/>
            <person name="Ma J."/>
        </authorList>
    </citation>
    <scope>NUCLEOTIDE SEQUENCE [LARGE SCALE GENOMIC DNA]</scope>
    <source>
        <strain evidence="10">JCM 3367</strain>
    </source>
</reference>
<dbReference type="SUPFAM" id="SSF161098">
    <property type="entry name" value="MetI-like"/>
    <property type="match status" value="1"/>
</dbReference>
<comment type="similarity">
    <text evidence="7">Belongs to the binding-protein-dependent transport system permease family.</text>
</comment>
<evidence type="ECO:0000256" key="1">
    <source>
        <dbReference type="ARBA" id="ARBA00004651"/>
    </source>
</evidence>
<comment type="subcellular location">
    <subcellularLocation>
        <location evidence="1 7">Cell membrane</location>
        <topology evidence="1 7">Multi-pass membrane protein</topology>
    </subcellularLocation>
</comment>
<evidence type="ECO:0000259" key="8">
    <source>
        <dbReference type="PROSITE" id="PS50928"/>
    </source>
</evidence>
<comment type="caution">
    <text evidence="9">The sequence shown here is derived from an EMBL/GenBank/DDBJ whole genome shotgun (WGS) entry which is preliminary data.</text>
</comment>
<protein>
    <submittedName>
        <fullName evidence="9">Nickel ABC transporter permease subunit NikB</fullName>
    </submittedName>
</protein>
<accession>A0ABP6B3E9</accession>
<evidence type="ECO:0000256" key="6">
    <source>
        <dbReference type="ARBA" id="ARBA00023136"/>
    </source>
</evidence>
<feature type="transmembrane region" description="Helical" evidence="7">
    <location>
        <begin position="138"/>
        <end position="160"/>
    </location>
</feature>
<proteinExistence type="inferred from homology"/>
<dbReference type="Gene3D" id="1.10.3720.10">
    <property type="entry name" value="MetI-like"/>
    <property type="match status" value="1"/>
</dbReference>